<dbReference type="EMBL" id="MG702567">
    <property type="protein sequence ID" value="AUO15109.1"/>
    <property type="molecule type" value="Genomic_DNA"/>
</dbReference>
<name>A0A2I6SC23_9VIRU</name>
<organism evidence="1">
    <name type="scientific">White spot syndrome virus</name>
    <dbReference type="NCBI Taxonomy" id="342409"/>
    <lineage>
        <taxon>Viruses</taxon>
        <taxon>Viruses incertae sedis</taxon>
        <taxon>Naldaviricetes</taxon>
        <taxon>Nimaviridae</taxon>
        <taxon>Whispovirus</taxon>
    </lineage>
</organism>
<sequence length="47" mass="5390">MEDYGVIPNNDNEAEDTERFVSNALEYQAQMLELLDTANMPSRIHTC</sequence>
<reference evidence="1" key="2">
    <citation type="journal article" date="2018" name="Genome Announc.">
        <title>First Report of a Complete Genome Sequence of White spot syndrome virus from India.</title>
        <authorList>
            <person name="Vinaya Kumar K."/>
            <person name="Shekhar M.S."/>
            <person name="Otta S.K."/>
            <person name="Karthic K."/>
            <person name="Ashok Kumar J."/>
            <person name="Gopikrishna G."/>
            <person name="Vijayan K.K."/>
        </authorList>
    </citation>
    <scope>NUCLEOTIDE SEQUENCE</scope>
    <source>
        <strain evidence="1">IN_AP4RU</strain>
    </source>
</reference>
<reference evidence="1" key="1">
    <citation type="submission" date="2017-12" db="EMBL/GenBank/DDBJ databases">
        <authorList>
            <person name="Katneni V.K."/>
            <person name="Shekhar M.S."/>
            <person name="Otta S.K."/>
            <person name="Karthic K."/>
            <person name="Jangam A.K."/>
            <person name="Gopikrishna G."/>
            <person name="Vijayan K.K."/>
        </authorList>
    </citation>
    <scope>NUCLEOTIDE SEQUENCE [LARGE SCALE GENOMIC DNA]</scope>
    <source>
        <strain evidence="1">IN_AP4RU</strain>
    </source>
</reference>
<dbReference type="Proteomes" id="UP000267352">
    <property type="component" value="Segment"/>
</dbReference>
<proteinExistence type="predicted"/>
<protein>
    <submittedName>
        <fullName evidence="1">WSSV310</fullName>
    </submittedName>
</protein>
<evidence type="ECO:0000313" key="1">
    <source>
        <dbReference type="EMBL" id="AUO15109.1"/>
    </source>
</evidence>
<accession>A0A2I6SC23</accession>